<dbReference type="Pfam" id="PF23296">
    <property type="entry name" value="DUF7079"/>
    <property type="match status" value="1"/>
</dbReference>
<evidence type="ECO:0000259" key="1">
    <source>
        <dbReference type="Pfam" id="PF23296"/>
    </source>
</evidence>
<reference evidence="3" key="1">
    <citation type="submission" date="2016-10" db="EMBL/GenBank/DDBJ databases">
        <authorList>
            <person name="Varghese N."/>
        </authorList>
    </citation>
    <scope>NUCLEOTIDE SEQUENCE [LARGE SCALE GENOMIC DNA]</scope>
    <source>
        <strain evidence="3">GAS106B</strain>
    </source>
</reference>
<protein>
    <recommendedName>
        <fullName evidence="1">DUF7079 domain-containing protein</fullName>
    </recommendedName>
</protein>
<feature type="domain" description="DUF7079" evidence="1">
    <location>
        <begin position="24"/>
        <end position="124"/>
    </location>
</feature>
<accession>A0A1H1JME9</accession>
<dbReference type="AlphaFoldDB" id="A0A1H1JME9"/>
<proteinExistence type="predicted"/>
<evidence type="ECO:0000313" key="2">
    <source>
        <dbReference type="EMBL" id="SDR51174.1"/>
    </source>
</evidence>
<name>A0A1H1JME9_9BURK</name>
<dbReference type="InterPro" id="IPR055507">
    <property type="entry name" value="DUF7079"/>
</dbReference>
<evidence type="ECO:0000313" key="3">
    <source>
        <dbReference type="Proteomes" id="UP000183487"/>
    </source>
</evidence>
<sequence length="218" mass="24813">MVKSPARGADRRAAPSLSPEDLARRRPVWAAMSDIFLDTEVRWSVPYIANCCAKSGYDDGTLERIFWIEVFPEATPNLLSIFSQWAGLDLDEAALIRRASASKMPWLRRRLNGWMVESSWRSVCAVTQWLRPLDDSLRLQFVKAFHICGLRYFEAANETISSISRGEIEGMQEIIGDVWQRYEPVCRSMLLKSEASTHETRSAAVRRFCINHLGSADV</sequence>
<dbReference type="Proteomes" id="UP000183487">
    <property type="component" value="Unassembled WGS sequence"/>
</dbReference>
<gene>
    <name evidence="2" type="ORF">SAMN05443245_6853</name>
</gene>
<organism evidence="2 3">
    <name type="scientific">Paraburkholderia fungorum</name>
    <dbReference type="NCBI Taxonomy" id="134537"/>
    <lineage>
        <taxon>Bacteria</taxon>
        <taxon>Pseudomonadati</taxon>
        <taxon>Pseudomonadota</taxon>
        <taxon>Betaproteobacteria</taxon>
        <taxon>Burkholderiales</taxon>
        <taxon>Burkholderiaceae</taxon>
        <taxon>Paraburkholderia</taxon>
    </lineage>
</organism>
<keyword evidence="3" id="KW-1185">Reference proteome</keyword>
<dbReference type="EMBL" id="FNKP01000003">
    <property type="protein sequence ID" value="SDR51174.1"/>
    <property type="molecule type" value="Genomic_DNA"/>
</dbReference>